<dbReference type="AlphaFoldDB" id="A0A1R1C588"/>
<dbReference type="OrthoDB" id="9994240at2"/>
<dbReference type="Proteomes" id="UP000187134">
    <property type="component" value="Unassembled WGS sequence"/>
</dbReference>
<gene>
    <name evidence="1" type="ORF">BK131_04380</name>
</gene>
<accession>A0A1R1C588</accession>
<dbReference type="RefSeq" id="WP_076330571.1">
    <property type="nucleotide sequence ID" value="NZ_MRTJ01000001.1"/>
</dbReference>
<proteinExistence type="predicted"/>
<protein>
    <submittedName>
        <fullName evidence="1">Uncharacterized protein</fullName>
    </submittedName>
</protein>
<evidence type="ECO:0000313" key="2">
    <source>
        <dbReference type="Proteomes" id="UP000187134"/>
    </source>
</evidence>
<name>A0A1R1C588_PAEAM</name>
<sequence>MTTTIQEPEKKFVTVSRQEGRYTLGSTEESARYYFVIEREDAPDLWKSFLVDLEKDDISIEEQTPLEIANAIKEVYDSYWVHTGMDNIRDMIQYLESIEAEEAAAREAYELEYAKYQVAYWTERVNDLTHQ</sequence>
<dbReference type="EMBL" id="MRTJ01000001">
    <property type="protein sequence ID" value="OMF17207.1"/>
    <property type="molecule type" value="Genomic_DNA"/>
</dbReference>
<comment type="caution">
    <text evidence="1">The sequence shown here is derived from an EMBL/GenBank/DDBJ whole genome shotgun (WGS) entry which is preliminary data.</text>
</comment>
<evidence type="ECO:0000313" key="1">
    <source>
        <dbReference type="EMBL" id="OMF17207.1"/>
    </source>
</evidence>
<organism evidence="1 2">
    <name type="scientific">Paenibacillus amylolyticus</name>
    <dbReference type="NCBI Taxonomy" id="1451"/>
    <lineage>
        <taxon>Bacteria</taxon>
        <taxon>Bacillati</taxon>
        <taxon>Bacillota</taxon>
        <taxon>Bacilli</taxon>
        <taxon>Bacillales</taxon>
        <taxon>Paenibacillaceae</taxon>
        <taxon>Paenibacillus</taxon>
    </lineage>
</organism>
<reference evidence="1 2" key="1">
    <citation type="submission" date="2016-11" db="EMBL/GenBank/DDBJ databases">
        <title>Paenibacillus species isolates.</title>
        <authorList>
            <person name="Beno S.M."/>
        </authorList>
    </citation>
    <scope>NUCLEOTIDE SEQUENCE [LARGE SCALE GENOMIC DNA]</scope>
    <source>
        <strain evidence="1 2">FSL H8-0246</strain>
    </source>
</reference>